<protein>
    <submittedName>
        <fullName evidence="1">Uncharacterized protein</fullName>
    </submittedName>
</protein>
<dbReference type="AlphaFoldDB" id="L0P0X2"/>
<evidence type="ECO:0000313" key="1">
    <source>
        <dbReference type="EMBL" id="CCH47236.1"/>
    </source>
</evidence>
<dbReference type="EMBL" id="HE804812">
    <property type="protein sequence ID" value="CCH47236.1"/>
    <property type="molecule type" value="Genomic_DNA"/>
</dbReference>
<accession>L0P0X2</accession>
<reference evidence="1" key="1">
    <citation type="journal article" date="2013" name="BMC Genomics">
        <title>Comparative genomics of Lupinus angustifolius gene-rich regions: BAC library exploration, genetic mapping and cytogenetics.</title>
        <authorList>
            <person name="Ksiazkiewicz M."/>
            <person name="Wyrwa K."/>
            <person name="Szczepaniak A."/>
            <person name="Rychel S."/>
            <person name="Majcherkiewicz K."/>
            <person name="Przysiecka L."/>
            <person name="Karlowski W."/>
            <person name="Wolko B."/>
            <person name="Naganowska B."/>
        </authorList>
    </citation>
    <scope>NUCLEOTIDE SEQUENCE</scope>
</reference>
<sequence length="91" mass="10117">MGLVLFVFTKMEKEATKAKLVGVGREKSDRKRVTCVVRLLTAVLGVPPSRASSSFSSSVCFVQDMHVNIFTTYPFSLLPTQQLNRHALMVN</sequence>
<organism evidence="1">
    <name type="scientific">Lupinus angustifolius</name>
    <name type="common">Narrow-leaved blue lupine</name>
    <dbReference type="NCBI Taxonomy" id="3871"/>
    <lineage>
        <taxon>Eukaryota</taxon>
        <taxon>Viridiplantae</taxon>
        <taxon>Streptophyta</taxon>
        <taxon>Embryophyta</taxon>
        <taxon>Tracheophyta</taxon>
        <taxon>Spermatophyta</taxon>
        <taxon>Magnoliopsida</taxon>
        <taxon>eudicotyledons</taxon>
        <taxon>Gunneridae</taxon>
        <taxon>Pentapetalae</taxon>
        <taxon>rosids</taxon>
        <taxon>fabids</taxon>
        <taxon>Fabales</taxon>
        <taxon>Fabaceae</taxon>
        <taxon>Papilionoideae</taxon>
        <taxon>50 kb inversion clade</taxon>
        <taxon>genistoids sensu lato</taxon>
        <taxon>core genistoids</taxon>
        <taxon>Genisteae</taxon>
        <taxon>Lupinus</taxon>
    </lineage>
</organism>
<name>L0P0X2_LUPAN</name>
<proteinExistence type="predicted"/>